<dbReference type="KEGG" id="llu:AKJ09_08958"/>
<protein>
    <submittedName>
        <fullName evidence="1">Uncharacterized protein</fullName>
    </submittedName>
</protein>
<dbReference type="RefSeq" id="WP_146653236.1">
    <property type="nucleotide sequence ID" value="NZ_CP012333.1"/>
</dbReference>
<dbReference type="InterPro" id="IPR027417">
    <property type="entry name" value="P-loop_NTPase"/>
</dbReference>
<dbReference type="AlphaFoldDB" id="A0A0K1QA65"/>
<dbReference type="SUPFAM" id="SSF52540">
    <property type="entry name" value="P-loop containing nucleoside triphosphate hydrolases"/>
    <property type="match status" value="1"/>
</dbReference>
<evidence type="ECO:0000313" key="1">
    <source>
        <dbReference type="EMBL" id="AKV02295.1"/>
    </source>
</evidence>
<dbReference type="Proteomes" id="UP000064967">
    <property type="component" value="Chromosome"/>
</dbReference>
<dbReference type="STRING" id="1391654.AKJ09_08958"/>
<accession>A0A0K1QA65</accession>
<organism evidence="1 2">
    <name type="scientific">Labilithrix luteola</name>
    <dbReference type="NCBI Taxonomy" id="1391654"/>
    <lineage>
        <taxon>Bacteria</taxon>
        <taxon>Pseudomonadati</taxon>
        <taxon>Myxococcota</taxon>
        <taxon>Polyangia</taxon>
        <taxon>Polyangiales</taxon>
        <taxon>Labilitrichaceae</taxon>
        <taxon>Labilithrix</taxon>
    </lineage>
</organism>
<dbReference type="EMBL" id="CP012333">
    <property type="protein sequence ID" value="AKV02295.1"/>
    <property type="molecule type" value="Genomic_DNA"/>
</dbReference>
<name>A0A0K1QA65_9BACT</name>
<sequence>MLARSSGLVVLCGPAGVGKTTVANVLGRHGAVTMLGDLRLPDELSAALHRAEHAVVAAVVRSGESLGLARRWQDMGIAHGLLERASLAVVTLRRLPRASPRTDAPDDILVVEVLEPGGVLRTSSLVEEVRALVATGLVTEEAARFNVPDYA</sequence>
<reference evidence="1 2" key="1">
    <citation type="submission" date="2015-08" db="EMBL/GenBank/DDBJ databases">
        <authorList>
            <person name="Babu N.S."/>
            <person name="Beckwith C.J."/>
            <person name="Beseler K.G."/>
            <person name="Brison A."/>
            <person name="Carone J.V."/>
            <person name="Caskin T.P."/>
            <person name="Diamond M."/>
            <person name="Durham M.E."/>
            <person name="Foxe J.M."/>
            <person name="Go M."/>
            <person name="Henderson B.A."/>
            <person name="Jones I.B."/>
            <person name="McGettigan J.A."/>
            <person name="Micheletti S.J."/>
            <person name="Nasrallah M.E."/>
            <person name="Ortiz D."/>
            <person name="Piller C.R."/>
            <person name="Privatt S.R."/>
            <person name="Schneider S.L."/>
            <person name="Sharp S."/>
            <person name="Smith T.C."/>
            <person name="Stanton J.D."/>
            <person name="Ullery H.E."/>
            <person name="Wilson R.J."/>
            <person name="Serrano M.G."/>
            <person name="Buck G."/>
            <person name="Lee V."/>
            <person name="Wang Y."/>
            <person name="Carvalho R."/>
            <person name="Voegtly L."/>
            <person name="Shi R."/>
            <person name="Duckworth R."/>
            <person name="Johnson A."/>
            <person name="Loviza R."/>
            <person name="Walstead R."/>
            <person name="Shah Z."/>
            <person name="Kiflezghi M."/>
            <person name="Wade K."/>
            <person name="Ball S.L."/>
            <person name="Bradley K.W."/>
            <person name="Asai D.J."/>
            <person name="Bowman C.A."/>
            <person name="Russell D.A."/>
            <person name="Pope W.H."/>
            <person name="Jacobs-Sera D."/>
            <person name="Hendrix R.W."/>
            <person name="Hatfull G.F."/>
        </authorList>
    </citation>
    <scope>NUCLEOTIDE SEQUENCE [LARGE SCALE GENOMIC DNA]</scope>
    <source>
        <strain evidence="1 2">DSM 27648</strain>
    </source>
</reference>
<gene>
    <name evidence="1" type="ORF">AKJ09_08958</name>
</gene>
<evidence type="ECO:0000313" key="2">
    <source>
        <dbReference type="Proteomes" id="UP000064967"/>
    </source>
</evidence>
<keyword evidence="2" id="KW-1185">Reference proteome</keyword>
<proteinExistence type="predicted"/>